<keyword evidence="17" id="KW-0325">Glycoprotein</keyword>
<evidence type="ECO:0000256" key="6">
    <source>
        <dbReference type="ARBA" id="ARBA00022614"/>
    </source>
</evidence>
<evidence type="ECO:0000256" key="9">
    <source>
        <dbReference type="ARBA" id="ARBA00022729"/>
    </source>
</evidence>
<feature type="domain" description="Protein kinase" evidence="20">
    <location>
        <begin position="1"/>
        <end position="265"/>
    </location>
</feature>
<evidence type="ECO:0000256" key="18">
    <source>
        <dbReference type="ARBA" id="ARBA00047899"/>
    </source>
</evidence>
<evidence type="ECO:0000256" key="2">
    <source>
        <dbReference type="ARBA" id="ARBA00012513"/>
    </source>
</evidence>
<dbReference type="InterPro" id="IPR008271">
    <property type="entry name" value="Ser/Thr_kinase_AS"/>
</dbReference>
<keyword evidence="14" id="KW-1133">Transmembrane helix</keyword>
<organism evidence="21">
    <name type="scientific">Brachypodium distachyon</name>
    <name type="common">Purple false brome</name>
    <name type="synonym">Trachynia distachya</name>
    <dbReference type="NCBI Taxonomy" id="15368"/>
    <lineage>
        <taxon>Eukaryota</taxon>
        <taxon>Viridiplantae</taxon>
        <taxon>Streptophyta</taxon>
        <taxon>Embryophyta</taxon>
        <taxon>Tracheophyta</taxon>
        <taxon>Spermatophyta</taxon>
        <taxon>Magnoliopsida</taxon>
        <taxon>Liliopsida</taxon>
        <taxon>Poales</taxon>
        <taxon>Poaceae</taxon>
        <taxon>BOP clade</taxon>
        <taxon>Pooideae</taxon>
        <taxon>Stipodae</taxon>
        <taxon>Brachypodieae</taxon>
        <taxon>Brachypodium</taxon>
    </lineage>
</organism>
<keyword evidence="6" id="KW-0433">Leucine-rich repeat</keyword>
<dbReference type="GO" id="GO:0005524">
    <property type="term" value="F:ATP binding"/>
    <property type="evidence" value="ECO:0007669"/>
    <property type="project" value="UniProtKB-KW"/>
</dbReference>
<dbReference type="InterPro" id="IPR000719">
    <property type="entry name" value="Prot_kinase_dom"/>
</dbReference>
<evidence type="ECO:0000256" key="15">
    <source>
        <dbReference type="ARBA" id="ARBA00023136"/>
    </source>
</evidence>
<reference evidence="22" key="3">
    <citation type="submission" date="2018-08" db="UniProtKB">
        <authorList>
            <consortium name="EnsemblPlants"/>
        </authorList>
    </citation>
    <scope>IDENTIFICATION</scope>
    <source>
        <strain evidence="22">cv. Bd21</strain>
    </source>
</reference>
<keyword evidence="9" id="KW-0732">Signal</keyword>
<dbReference type="Gene3D" id="3.30.200.20">
    <property type="entry name" value="Phosphorylase Kinase, domain 1"/>
    <property type="match status" value="1"/>
</dbReference>
<dbReference type="Pfam" id="PF00069">
    <property type="entry name" value="Pkinase"/>
    <property type="match status" value="1"/>
</dbReference>
<keyword evidence="11" id="KW-0547">Nucleotide-binding</keyword>
<evidence type="ECO:0000256" key="19">
    <source>
        <dbReference type="ARBA" id="ARBA00048679"/>
    </source>
</evidence>
<gene>
    <name evidence="21" type="ORF">BRADI_4g16136v3</name>
</gene>
<dbReference type="Proteomes" id="UP000008810">
    <property type="component" value="Chromosome 4"/>
</dbReference>
<evidence type="ECO:0000313" key="22">
    <source>
        <dbReference type="EnsemblPlants" id="KQJ88169"/>
    </source>
</evidence>
<dbReference type="PANTHER" id="PTHR48055:SF57">
    <property type="entry name" value="PROTEIN KINASE DOMAIN-CONTAINING PROTEIN"/>
    <property type="match status" value="1"/>
</dbReference>
<dbReference type="PROSITE" id="PS00108">
    <property type="entry name" value="PROTEIN_KINASE_ST"/>
    <property type="match status" value="1"/>
</dbReference>
<dbReference type="GO" id="GO:0016020">
    <property type="term" value="C:membrane"/>
    <property type="evidence" value="ECO:0000318"/>
    <property type="project" value="GO_Central"/>
</dbReference>
<keyword evidence="12" id="KW-0418">Kinase</keyword>
<reference evidence="21" key="2">
    <citation type="submission" date="2017-06" db="EMBL/GenBank/DDBJ databases">
        <title>WGS assembly of Brachypodium distachyon.</title>
        <authorList>
            <consortium name="The International Brachypodium Initiative"/>
            <person name="Lucas S."/>
            <person name="Harmon-Smith M."/>
            <person name="Lail K."/>
            <person name="Tice H."/>
            <person name="Grimwood J."/>
            <person name="Bruce D."/>
            <person name="Barry K."/>
            <person name="Shu S."/>
            <person name="Lindquist E."/>
            <person name="Wang M."/>
            <person name="Pitluck S."/>
            <person name="Vogel J.P."/>
            <person name="Garvin D.F."/>
            <person name="Mockler T.C."/>
            <person name="Schmutz J."/>
            <person name="Rokhsar D."/>
            <person name="Bevan M.W."/>
        </authorList>
    </citation>
    <scope>NUCLEOTIDE SEQUENCE</scope>
    <source>
        <strain evidence="21">Bd21</strain>
    </source>
</reference>
<evidence type="ECO:0000313" key="23">
    <source>
        <dbReference type="Proteomes" id="UP000008810"/>
    </source>
</evidence>
<dbReference type="GO" id="GO:0004674">
    <property type="term" value="F:protein serine/threonine kinase activity"/>
    <property type="evidence" value="ECO:0000318"/>
    <property type="project" value="GO_Central"/>
</dbReference>
<evidence type="ECO:0000256" key="16">
    <source>
        <dbReference type="ARBA" id="ARBA00023170"/>
    </source>
</evidence>
<proteinExistence type="predicted"/>
<sequence length="272" mass="29881">MALKSFTAECEALRNIRHRNLVKIITVCSSIDTSGNDFRAIVYEFMPNGTLEGWLHADKDDQAEQRHLDLLERVTILLDVAYALDYLHNQGPAPIAHCDVKSSNVLLDVDMVAHVGDFGLARIFIDGSSYPQQSTSSMGFRGTIGYAASEYGAGNMVSTNGDIFSYGILVLETVTGKRPTDSGSRQGLSLREYVELSLDDRTSEVIDLRLSLDLENALQTTDDSPYRKKIDCSASLLRLGISCSQEIPSSRMSTGDIIKELHSIKVSLLSIP</sequence>
<dbReference type="EnsemblPlants" id="KQJ88170">
    <property type="protein sequence ID" value="KQJ88170"/>
    <property type="gene ID" value="BRADI_4g16136v3"/>
</dbReference>
<keyword evidence="5" id="KW-0597">Phosphoprotein</keyword>
<evidence type="ECO:0000256" key="13">
    <source>
        <dbReference type="ARBA" id="ARBA00022840"/>
    </source>
</evidence>
<evidence type="ECO:0000256" key="17">
    <source>
        <dbReference type="ARBA" id="ARBA00023180"/>
    </source>
</evidence>
<evidence type="ECO:0000256" key="14">
    <source>
        <dbReference type="ARBA" id="ARBA00022989"/>
    </source>
</evidence>
<dbReference type="PANTHER" id="PTHR48055">
    <property type="entry name" value="LEUCINE-RICH REPEAT RECEPTOR PROTEIN KINASE EMS1"/>
    <property type="match status" value="1"/>
</dbReference>
<keyword evidence="8" id="KW-0812">Transmembrane</keyword>
<evidence type="ECO:0000256" key="1">
    <source>
        <dbReference type="ARBA" id="ARBA00004162"/>
    </source>
</evidence>
<comment type="catalytic activity">
    <reaction evidence="18">
        <text>L-threonyl-[protein] + ATP = O-phospho-L-threonyl-[protein] + ADP + H(+)</text>
        <dbReference type="Rhea" id="RHEA:46608"/>
        <dbReference type="Rhea" id="RHEA-COMP:11060"/>
        <dbReference type="Rhea" id="RHEA-COMP:11605"/>
        <dbReference type="ChEBI" id="CHEBI:15378"/>
        <dbReference type="ChEBI" id="CHEBI:30013"/>
        <dbReference type="ChEBI" id="CHEBI:30616"/>
        <dbReference type="ChEBI" id="CHEBI:61977"/>
        <dbReference type="ChEBI" id="CHEBI:456216"/>
        <dbReference type="EC" id="2.7.11.1"/>
    </reaction>
</comment>
<dbReference type="FunFam" id="1.10.510.10:FF:000358">
    <property type="entry name" value="Putative leucine-rich repeat receptor-like serine/threonine-protein kinase"/>
    <property type="match status" value="1"/>
</dbReference>
<name>A0A0Q3PFM7_BRADI</name>
<dbReference type="InParanoid" id="A0A0Q3PFM7"/>
<dbReference type="EC" id="2.7.11.1" evidence="2"/>
<reference evidence="21 22" key="1">
    <citation type="journal article" date="2010" name="Nature">
        <title>Genome sequencing and analysis of the model grass Brachypodium distachyon.</title>
        <authorList>
            <consortium name="International Brachypodium Initiative"/>
        </authorList>
    </citation>
    <scope>NUCLEOTIDE SEQUENCE [LARGE SCALE GENOMIC DNA]</scope>
    <source>
        <strain evidence="21 22">Bd21</strain>
    </source>
</reference>
<dbReference type="InterPro" id="IPR051564">
    <property type="entry name" value="LRR_receptor-like_kinase"/>
</dbReference>
<keyword evidence="16" id="KW-0675">Receptor</keyword>
<evidence type="ECO:0000256" key="12">
    <source>
        <dbReference type="ARBA" id="ARBA00022777"/>
    </source>
</evidence>
<protein>
    <recommendedName>
        <fullName evidence="2">non-specific serine/threonine protein kinase</fullName>
        <ecNumber evidence="2">2.7.11.1</ecNumber>
    </recommendedName>
</protein>
<accession>A0A0Q3PFM7</accession>
<dbReference type="EnsemblPlants" id="KQJ88169">
    <property type="protein sequence ID" value="KQJ88169"/>
    <property type="gene ID" value="BRADI_4g16136v3"/>
</dbReference>
<dbReference type="AlphaFoldDB" id="A0A0Q3PFM7"/>
<evidence type="ECO:0000256" key="8">
    <source>
        <dbReference type="ARBA" id="ARBA00022692"/>
    </source>
</evidence>
<dbReference type="EMBL" id="CM000883">
    <property type="protein sequence ID" value="KQJ88170.1"/>
    <property type="molecule type" value="Genomic_DNA"/>
</dbReference>
<keyword evidence="15" id="KW-0472">Membrane</keyword>
<evidence type="ECO:0000259" key="20">
    <source>
        <dbReference type="PROSITE" id="PS50011"/>
    </source>
</evidence>
<evidence type="ECO:0000313" key="21">
    <source>
        <dbReference type="EMBL" id="KQJ88169.1"/>
    </source>
</evidence>
<comment type="subcellular location">
    <subcellularLocation>
        <location evidence="1">Cell membrane</location>
        <topology evidence="1">Single-pass membrane protein</topology>
    </subcellularLocation>
</comment>
<dbReference type="InterPro" id="IPR011009">
    <property type="entry name" value="Kinase-like_dom_sf"/>
</dbReference>
<dbReference type="Gramene" id="KQJ88170">
    <property type="protein sequence ID" value="KQJ88170"/>
    <property type="gene ID" value="BRADI_4g16136v3"/>
</dbReference>
<keyword evidence="3" id="KW-1003">Cell membrane</keyword>
<dbReference type="PROSITE" id="PS50011">
    <property type="entry name" value="PROTEIN_KINASE_DOM"/>
    <property type="match status" value="1"/>
</dbReference>
<evidence type="ECO:0000256" key="4">
    <source>
        <dbReference type="ARBA" id="ARBA00022527"/>
    </source>
</evidence>
<keyword evidence="23" id="KW-1185">Reference proteome</keyword>
<dbReference type="Gene3D" id="1.10.510.10">
    <property type="entry name" value="Transferase(Phosphotransferase) domain 1"/>
    <property type="match status" value="1"/>
</dbReference>
<keyword evidence="4" id="KW-0723">Serine/threonine-protein kinase</keyword>
<dbReference type="SUPFAM" id="SSF56112">
    <property type="entry name" value="Protein kinase-like (PK-like)"/>
    <property type="match status" value="1"/>
</dbReference>
<dbReference type="OrthoDB" id="676979at2759"/>
<evidence type="ECO:0000256" key="5">
    <source>
        <dbReference type="ARBA" id="ARBA00022553"/>
    </source>
</evidence>
<keyword evidence="10" id="KW-0677">Repeat</keyword>
<comment type="catalytic activity">
    <reaction evidence="19">
        <text>L-seryl-[protein] + ATP = O-phospho-L-seryl-[protein] + ADP + H(+)</text>
        <dbReference type="Rhea" id="RHEA:17989"/>
        <dbReference type="Rhea" id="RHEA-COMP:9863"/>
        <dbReference type="Rhea" id="RHEA-COMP:11604"/>
        <dbReference type="ChEBI" id="CHEBI:15378"/>
        <dbReference type="ChEBI" id="CHEBI:29999"/>
        <dbReference type="ChEBI" id="CHEBI:30616"/>
        <dbReference type="ChEBI" id="CHEBI:83421"/>
        <dbReference type="ChEBI" id="CHEBI:456216"/>
        <dbReference type="EC" id="2.7.11.1"/>
    </reaction>
</comment>
<keyword evidence="13" id="KW-0067">ATP-binding</keyword>
<evidence type="ECO:0000256" key="11">
    <source>
        <dbReference type="ARBA" id="ARBA00022741"/>
    </source>
</evidence>
<keyword evidence="7" id="KW-0808">Transferase</keyword>
<dbReference type="EMBL" id="CM000883">
    <property type="protein sequence ID" value="KQJ88169.1"/>
    <property type="molecule type" value="Genomic_DNA"/>
</dbReference>
<evidence type="ECO:0000256" key="7">
    <source>
        <dbReference type="ARBA" id="ARBA00022679"/>
    </source>
</evidence>
<dbReference type="SMART" id="SM00220">
    <property type="entry name" value="S_TKc"/>
    <property type="match status" value="1"/>
</dbReference>
<evidence type="ECO:0000256" key="3">
    <source>
        <dbReference type="ARBA" id="ARBA00022475"/>
    </source>
</evidence>
<evidence type="ECO:0000256" key="10">
    <source>
        <dbReference type="ARBA" id="ARBA00022737"/>
    </source>
</evidence>
<dbReference type="GO" id="GO:0005886">
    <property type="term" value="C:plasma membrane"/>
    <property type="evidence" value="ECO:0007669"/>
    <property type="project" value="UniProtKB-SubCell"/>
</dbReference>
<dbReference type="Gramene" id="KQJ88169">
    <property type="protein sequence ID" value="KQJ88169"/>
    <property type="gene ID" value="BRADI_4g16136v3"/>
</dbReference>